<gene>
    <name evidence="5" type="ORF">HMPREF1863_01091</name>
</gene>
<dbReference type="Pfam" id="PF12833">
    <property type="entry name" value="HTH_18"/>
    <property type="match status" value="1"/>
</dbReference>
<evidence type="ECO:0000256" key="2">
    <source>
        <dbReference type="ARBA" id="ARBA00023125"/>
    </source>
</evidence>
<dbReference type="PATRIC" id="fig|755172.3.peg.1049"/>
<evidence type="ECO:0000256" key="1">
    <source>
        <dbReference type="ARBA" id="ARBA00023015"/>
    </source>
</evidence>
<evidence type="ECO:0000313" key="6">
    <source>
        <dbReference type="Proteomes" id="UP000070442"/>
    </source>
</evidence>
<dbReference type="PANTHER" id="PTHR47504">
    <property type="entry name" value="RIGHT ORIGIN-BINDING PROTEIN"/>
    <property type="match status" value="1"/>
</dbReference>
<dbReference type="InterPro" id="IPR009057">
    <property type="entry name" value="Homeodomain-like_sf"/>
</dbReference>
<name>A0A134AFE2_9FIRM</name>
<dbReference type="Pfam" id="PF06445">
    <property type="entry name" value="GyrI-like"/>
    <property type="match status" value="1"/>
</dbReference>
<evidence type="ECO:0000259" key="4">
    <source>
        <dbReference type="PROSITE" id="PS01124"/>
    </source>
</evidence>
<accession>A0A134AFE2</accession>
<dbReference type="PROSITE" id="PS01124">
    <property type="entry name" value="HTH_ARAC_FAMILY_2"/>
    <property type="match status" value="1"/>
</dbReference>
<dbReference type="STRING" id="755172.HMPREF1863_01091"/>
<dbReference type="AlphaFoldDB" id="A0A134AFE2"/>
<feature type="domain" description="HTH araC/xylS-type" evidence="4">
    <location>
        <begin position="33"/>
        <end position="131"/>
    </location>
</feature>
<dbReference type="Proteomes" id="UP000070442">
    <property type="component" value="Unassembled WGS sequence"/>
</dbReference>
<comment type="caution">
    <text evidence="5">The sequence shown here is derived from an EMBL/GenBank/DDBJ whole genome shotgun (WGS) entry which is preliminary data.</text>
</comment>
<dbReference type="EMBL" id="LSDG01000030">
    <property type="protein sequence ID" value="KXB66385.1"/>
    <property type="molecule type" value="Genomic_DNA"/>
</dbReference>
<dbReference type="GO" id="GO:0003700">
    <property type="term" value="F:DNA-binding transcription factor activity"/>
    <property type="evidence" value="ECO:0007669"/>
    <property type="project" value="InterPro"/>
</dbReference>
<dbReference type="Gene3D" id="1.10.10.60">
    <property type="entry name" value="Homeodomain-like"/>
    <property type="match status" value="2"/>
</dbReference>
<dbReference type="PANTHER" id="PTHR47504:SF5">
    <property type="entry name" value="RIGHT ORIGIN-BINDING PROTEIN"/>
    <property type="match status" value="1"/>
</dbReference>
<dbReference type="SMART" id="SM00342">
    <property type="entry name" value="HTH_ARAC"/>
    <property type="match status" value="1"/>
</dbReference>
<reference evidence="6" key="1">
    <citation type="submission" date="2016-01" db="EMBL/GenBank/DDBJ databases">
        <authorList>
            <person name="Mitreva M."/>
            <person name="Pepin K.H."/>
            <person name="Mihindukulasuriya K.A."/>
            <person name="Fulton R."/>
            <person name="Fronick C."/>
            <person name="O'Laughlin M."/>
            <person name="Miner T."/>
            <person name="Herter B."/>
            <person name="Rosa B.A."/>
            <person name="Cordes M."/>
            <person name="Tomlinson C."/>
            <person name="Wollam A."/>
            <person name="Palsikar V.B."/>
            <person name="Mardis E.R."/>
            <person name="Wilson R.K."/>
        </authorList>
    </citation>
    <scope>NUCLEOTIDE SEQUENCE [LARGE SCALE GENOMIC DNA]</scope>
    <source>
        <strain evidence="6">DNF00729</strain>
    </source>
</reference>
<dbReference type="SUPFAM" id="SSF46689">
    <property type="entry name" value="Homeodomain-like"/>
    <property type="match status" value="1"/>
</dbReference>
<keyword evidence="6" id="KW-1185">Reference proteome</keyword>
<dbReference type="SUPFAM" id="SSF55136">
    <property type="entry name" value="Probable bacterial effector-binding domain"/>
    <property type="match status" value="1"/>
</dbReference>
<keyword evidence="2" id="KW-0238">DNA-binding</keyword>
<dbReference type="InterPro" id="IPR018062">
    <property type="entry name" value="HTH_AraC-typ_CS"/>
</dbReference>
<keyword evidence="1" id="KW-0805">Transcription regulation</keyword>
<dbReference type="InterPro" id="IPR050959">
    <property type="entry name" value="MarA-like"/>
</dbReference>
<organism evidence="5 6">
    <name type="scientific">Aedoeadaptatus coxii</name>
    <dbReference type="NCBI Taxonomy" id="755172"/>
    <lineage>
        <taxon>Bacteria</taxon>
        <taxon>Bacillati</taxon>
        <taxon>Bacillota</taxon>
        <taxon>Tissierellia</taxon>
        <taxon>Tissierellales</taxon>
        <taxon>Peptoniphilaceae</taxon>
        <taxon>Aedoeadaptatus</taxon>
    </lineage>
</organism>
<proteinExistence type="predicted"/>
<dbReference type="Gene3D" id="3.20.80.10">
    <property type="entry name" value="Regulatory factor, effector binding domain"/>
    <property type="match status" value="1"/>
</dbReference>
<keyword evidence="3" id="KW-0804">Transcription</keyword>
<dbReference type="InterPro" id="IPR018060">
    <property type="entry name" value="HTH_AraC"/>
</dbReference>
<dbReference type="InterPro" id="IPR029442">
    <property type="entry name" value="GyrI-like"/>
</dbReference>
<sequence>MYGYCRVGKEIFLYTKINRKKGGIEMNIIKSFNNTIDYLETVLDAEISKKKVTQLSGYSYSMFSRLFSMLTETTLSEYLRSRRLTEAAIILRDTDEKIIDVALRFGYESPDSFGTAFKNFHGFTPSEVRNGKPFKLVSRVQLTLSIKGGRSMNITIQKKKAFTVAGVNEQNINSSLCSSIWGKLFSKVSHEEISKLGTGESVGVCHDILNFDNHDALEVNTINYMAGYIVNDVDEAKSMGLEILEVEEAEYAVVELIGSVPDCIHNGWKYAMEVFFPEHGYVHSGKPDFEYYYEGDMNSKDYKMELWIPITKA</sequence>
<dbReference type="PRINTS" id="PR00032">
    <property type="entry name" value="HTHARAC"/>
</dbReference>
<evidence type="ECO:0000256" key="3">
    <source>
        <dbReference type="ARBA" id="ARBA00023163"/>
    </source>
</evidence>
<dbReference type="PROSITE" id="PS00041">
    <property type="entry name" value="HTH_ARAC_FAMILY_1"/>
    <property type="match status" value="1"/>
</dbReference>
<evidence type="ECO:0000313" key="5">
    <source>
        <dbReference type="EMBL" id="KXB66385.1"/>
    </source>
</evidence>
<dbReference type="InterPro" id="IPR020449">
    <property type="entry name" value="Tscrpt_reg_AraC-type_HTH"/>
</dbReference>
<dbReference type="SMART" id="SM00871">
    <property type="entry name" value="AraC_E_bind"/>
    <property type="match status" value="1"/>
</dbReference>
<dbReference type="GO" id="GO:0043565">
    <property type="term" value="F:sequence-specific DNA binding"/>
    <property type="evidence" value="ECO:0007669"/>
    <property type="project" value="InterPro"/>
</dbReference>
<protein>
    <submittedName>
        <fullName evidence="5">Transcriptional regulator, effector binding domain protein</fullName>
    </submittedName>
</protein>
<dbReference type="InterPro" id="IPR011256">
    <property type="entry name" value="Reg_factor_effector_dom_sf"/>
</dbReference>
<dbReference type="InterPro" id="IPR010499">
    <property type="entry name" value="AraC_E-bd"/>
</dbReference>